<proteinExistence type="predicted"/>
<evidence type="ECO:0000313" key="2">
    <source>
        <dbReference type="Proteomes" id="UP001432027"/>
    </source>
</evidence>
<reference evidence="1" key="1">
    <citation type="submission" date="2023-10" db="EMBL/GenBank/DDBJ databases">
        <title>Genome assembly of Pristionchus species.</title>
        <authorList>
            <person name="Yoshida K."/>
            <person name="Sommer R.J."/>
        </authorList>
    </citation>
    <scope>NUCLEOTIDE SEQUENCE</scope>
    <source>
        <strain evidence="1">RS0144</strain>
    </source>
</reference>
<gene>
    <name evidence="1" type="ORF">PENTCL1PPCAC_9239</name>
</gene>
<protein>
    <submittedName>
        <fullName evidence="1">Uncharacterized protein</fullName>
    </submittedName>
</protein>
<dbReference type="Proteomes" id="UP001432027">
    <property type="component" value="Unassembled WGS sequence"/>
</dbReference>
<dbReference type="AlphaFoldDB" id="A0AAV5SVY3"/>
<feature type="non-terminal residue" evidence="1">
    <location>
        <position position="88"/>
    </location>
</feature>
<name>A0AAV5SVY3_9BILA</name>
<evidence type="ECO:0000313" key="1">
    <source>
        <dbReference type="EMBL" id="GMS87064.1"/>
    </source>
</evidence>
<organism evidence="1 2">
    <name type="scientific">Pristionchus entomophagus</name>
    <dbReference type="NCBI Taxonomy" id="358040"/>
    <lineage>
        <taxon>Eukaryota</taxon>
        <taxon>Metazoa</taxon>
        <taxon>Ecdysozoa</taxon>
        <taxon>Nematoda</taxon>
        <taxon>Chromadorea</taxon>
        <taxon>Rhabditida</taxon>
        <taxon>Rhabditina</taxon>
        <taxon>Diplogasteromorpha</taxon>
        <taxon>Diplogasteroidea</taxon>
        <taxon>Neodiplogasteridae</taxon>
        <taxon>Pristionchus</taxon>
    </lineage>
</organism>
<accession>A0AAV5SVY3</accession>
<keyword evidence="2" id="KW-1185">Reference proteome</keyword>
<comment type="caution">
    <text evidence="1">The sequence shown here is derived from an EMBL/GenBank/DDBJ whole genome shotgun (WGS) entry which is preliminary data.</text>
</comment>
<sequence length="88" mass="10271">KKEMIEKHKSMRIGDDQVMLLIDFADFSNLSSPSYLPPDPNVFFDILCLNGTVFEDSPLHYLAYLDDFMKKHFGSNARIDLFVRHFVK</sequence>
<feature type="non-terminal residue" evidence="1">
    <location>
        <position position="1"/>
    </location>
</feature>
<dbReference type="EMBL" id="BTSX01000002">
    <property type="protein sequence ID" value="GMS87064.1"/>
    <property type="molecule type" value="Genomic_DNA"/>
</dbReference>